<dbReference type="InterPro" id="IPR035386">
    <property type="entry name" value="Arm-DNA-bind_5"/>
</dbReference>
<dbReference type="InterPro" id="IPR011010">
    <property type="entry name" value="DNA_brk_join_enz"/>
</dbReference>
<name>A0A4R6SWF5_9SPHI</name>
<dbReference type="GO" id="GO:0006310">
    <property type="term" value="P:DNA recombination"/>
    <property type="evidence" value="ECO:0007669"/>
    <property type="project" value="UniProtKB-KW"/>
</dbReference>
<dbReference type="InterPro" id="IPR002104">
    <property type="entry name" value="Integrase_catalytic"/>
</dbReference>
<dbReference type="Proteomes" id="UP000295620">
    <property type="component" value="Unassembled WGS sequence"/>
</dbReference>
<keyword evidence="6" id="KW-1185">Reference proteome</keyword>
<evidence type="ECO:0000256" key="2">
    <source>
        <dbReference type="ARBA" id="ARBA00023125"/>
    </source>
</evidence>
<evidence type="ECO:0000259" key="4">
    <source>
        <dbReference type="PROSITE" id="PS51898"/>
    </source>
</evidence>
<proteinExistence type="inferred from homology"/>
<dbReference type="Pfam" id="PF00589">
    <property type="entry name" value="Phage_integrase"/>
    <property type="match status" value="1"/>
</dbReference>
<dbReference type="InterPro" id="IPR010998">
    <property type="entry name" value="Integrase_recombinase_N"/>
</dbReference>
<evidence type="ECO:0000256" key="1">
    <source>
        <dbReference type="ARBA" id="ARBA00008857"/>
    </source>
</evidence>
<dbReference type="GO" id="GO:0015074">
    <property type="term" value="P:DNA integration"/>
    <property type="evidence" value="ECO:0007669"/>
    <property type="project" value="InterPro"/>
</dbReference>
<dbReference type="PANTHER" id="PTHR30349:SF64">
    <property type="entry name" value="PROPHAGE INTEGRASE INTD-RELATED"/>
    <property type="match status" value="1"/>
</dbReference>
<dbReference type="AlphaFoldDB" id="A0A4R6SWF5"/>
<dbReference type="PROSITE" id="PS51898">
    <property type="entry name" value="TYR_RECOMBINASE"/>
    <property type="match status" value="1"/>
</dbReference>
<dbReference type="SUPFAM" id="SSF56349">
    <property type="entry name" value="DNA breaking-rejoining enzymes"/>
    <property type="match status" value="1"/>
</dbReference>
<evidence type="ECO:0000256" key="3">
    <source>
        <dbReference type="ARBA" id="ARBA00023172"/>
    </source>
</evidence>
<gene>
    <name evidence="5" type="ORF">ATK78_2325</name>
</gene>
<dbReference type="InterPro" id="IPR013762">
    <property type="entry name" value="Integrase-like_cat_sf"/>
</dbReference>
<keyword evidence="2" id="KW-0238">DNA-binding</keyword>
<comment type="caution">
    <text evidence="5">The sequence shown here is derived from an EMBL/GenBank/DDBJ whole genome shotgun (WGS) entry which is preliminary data.</text>
</comment>
<dbReference type="InterPro" id="IPR050090">
    <property type="entry name" value="Tyrosine_recombinase_XerCD"/>
</dbReference>
<reference evidence="5 6" key="1">
    <citation type="submission" date="2019-03" db="EMBL/GenBank/DDBJ databases">
        <title>Genomic Encyclopedia of Archaeal and Bacterial Type Strains, Phase II (KMG-II): from individual species to whole genera.</title>
        <authorList>
            <person name="Goeker M."/>
        </authorList>
    </citation>
    <scope>NUCLEOTIDE SEQUENCE [LARGE SCALE GENOMIC DNA]</scope>
    <source>
        <strain evidence="5 6">DSM 19035</strain>
    </source>
</reference>
<accession>A0A4R6SWF5</accession>
<comment type="similarity">
    <text evidence="1">Belongs to the 'phage' integrase family.</text>
</comment>
<dbReference type="GO" id="GO:0003677">
    <property type="term" value="F:DNA binding"/>
    <property type="evidence" value="ECO:0007669"/>
    <property type="project" value="UniProtKB-KW"/>
</dbReference>
<dbReference type="CDD" id="cd01185">
    <property type="entry name" value="INTN1_C_like"/>
    <property type="match status" value="1"/>
</dbReference>
<organism evidence="5 6">
    <name type="scientific">Pedobacter metabolipauper</name>
    <dbReference type="NCBI Taxonomy" id="425513"/>
    <lineage>
        <taxon>Bacteria</taxon>
        <taxon>Pseudomonadati</taxon>
        <taxon>Bacteroidota</taxon>
        <taxon>Sphingobacteriia</taxon>
        <taxon>Sphingobacteriales</taxon>
        <taxon>Sphingobacteriaceae</taxon>
        <taxon>Pedobacter</taxon>
    </lineage>
</organism>
<feature type="domain" description="Tyr recombinase" evidence="4">
    <location>
        <begin position="224"/>
        <end position="399"/>
    </location>
</feature>
<dbReference type="InterPro" id="IPR025269">
    <property type="entry name" value="SAM-like_dom"/>
</dbReference>
<dbReference type="Gene3D" id="1.10.150.130">
    <property type="match status" value="1"/>
</dbReference>
<keyword evidence="3" id="KW-0233">DNA recombination</keyword>
<dbReference type="OrthoDB" id="892893at2"/>
<dbReference type="RefSeq" id="WP_133576189.1">
    <property type="nucleotide sequence ID" value="NZ_SNYC01000004.1"/>
</dbReference>
<sequence length="421" mass="49045">MEQTKKSTFKLLFYLKKNEPKKNGNAPIMARITIDGTPKTLGTKLEINPNNWDLKYGRVEGKSAKALGINQKLDNIRARIDTLYEDMLKHEGFVTAQKLKLAFLGVGVMEDSLLKVFKKNNDDFGKMVIQGERSESTYYKYKIVYNHVAEFIKSRYHRDDMAFRELTCDFIREFDFFLRIDKKCTHNTVWVYTMPLYRVAEIAVKNGLIRKNPFEDYEISMKENDRSYLLKEHVEALLMHCPSKNYYELVKDLFVFSCFTGLSYIDIKQLKNTNIQSFFDGHDWIISRRQKSDVASNVRLMEIPKRIIEKYRSATRNDFIFPVPTNKVCNSYIDKLIQELGIVTEQKVTFHTARHTFGTMFLTEGVPLESLSKMMGHKNISTTQIYAKITSQKISKDMDLVSHKFAGMEASFAEMEKEVLV</sequence>
<protein>
    <submittedName>
        <fullName evidence="5">Site-specific recombinase XerD</fullName>
    </submittedName>
</protein>
<dbReference type="Gene3D" id="1.10.443.10">
    <property type="entry name" value="Intergrase catalytic core"/>
    <property type="match status" value="1"/>
</dbReference>
<dbReference type="PANTHER" id="PTHR30349">
    <property type="entry name" value="PHAGE INTEGRASE-RELATED"/>
    <property type="match status" value="1"/>
</dbReference>
<evidence type="ECO:0000313" key="6">
    <source>
        <dbReference type="Proteomes" id="UP000295620"/>
    </source>
</evidence>
<evidence type="ECO:0000313" key="5">
    <source>
        <dbReference type="EMBL" id="TDQ10160.1"/>
    </source>
</evidence>
<dbReference type="Pfam" id="PF17293">
    <property type="entry name" value="Arm-DNA-bind_5"/>
    <property type="match status" value="1"/>
</dbReference>
<dbReference type="Pfam" id="PF13102">
    <property type="entry name" value="Phage_int_SAM_5"/>
    <property type="match status" value="1"/>
</dbReference>
<dbReference type="EMBL" id="SNYC01000004">
    <property type="protein sequence ID" value="TDQ10160.1"/>
    <property type="molecule type" value="Genomic_DNA"/>
</dbReference>